<comment type="caution">
    <text evidence="2">The sequence shown here is derived from an EMBL/GenBank/DDBJ whole genome shotgun (WGS) entry which is preliminary data.</text>
</comment>
<dbReference type="Gene3D" id="3.30.2140.20">
    <property type="match status" value="1"/>
</dbReference>
<organism evidence="2 3">
    <name type="scientific">Schizothecium vesticola</name>
    <dbReference type="NCBI Taxonomy" id="314040"/>
    <lineage>
        <taxon>Eukaryota</taxon>
        <taxon>Fungi</taxon>
        <taxon>Dikarya</taxon>
        <taxon>Ascomycota</taxon>
        <taxon>Pezizomycotina</taxon>
        <taxon>Sordariomycetes</taxon>
        <taxon>Sordariomycetidae</taxon>
        <taxon>Sordariales</taxon>
        <taxon>Schizotheciaceae</taxon>
        <taxon>Schizothecium</taxon>
    </lineage>
</organism>
<dbReference type="PANTHER" id="PTHR11786">
    <property type="entry name" value="N-HYDROXYARYLAMINE O-ACETYLTRANSFERASE"/>
    <property type="match status" value="1"/>
</dbReference>
<dbReference type="InterPro" id="IPR038765">
    <property type="entry name" value="Papain-like_cys_pep_sf"/>
</dbReference>
<dbReference type="InterPro" id="IPR001447">
    <property type="entry name" value="Arylamine_N-AcTrfase"/>
</dbReference>
<protein>
    <submittedName>
        <fullName evidence="2">Arylamine N-acetyltransferase 2</fullName>
    </submittedName>
</protein>
<evidence type="ECO:0000313" key="2">
    <source>
        <dbReference type="EMBL" id="KAK0755021.1"/>
    </source>
</evidence>
<comment type="similarity">
    <text evidence="1">Belongs to the arylamine N-acetyltransferase family.</text>
</comment>
<keyword evidence="3" id="KW-1185">Reference proteome</keyword>
<dbReference type="SUPFAM" id="SSF54001">
    <property type="entry name" value="Cysteine proteinases"/>
    <property type="match status" value="1"/>
</dbReference>
<dbReference type="PANTHER" id="PTHR11786:SF0">
    <property type="entry name" value="ARYLAMINE N-ACETYLTRANSFERASE 4-RELATED"/>
    <property type="match status" value="1"/>
</dbReference>
<dbReference type="AlphaFoldDB" id="A0AA40FC63"/>
<evidence type="ECO:0000313" key="3">
    <source>
        <dbReference type="Proteomes" id="UP001172155"/>
    </source>
</evidence>
<sequence>MGSLPSDPPTGRPPVLSPSQVSSYLAHIGLPPSFHPSASPVLDLAYLTTLFTHHITAIPYENLIIHYSPSHAVSLDPQTLFRKIINPPGTPRLGRGGYCMEISLLFLHLLHALGFPSAYTVGVRIRPRSADGVPSGQYTGFVHLVILLTLPGDDSGQRYVLDAGFGGDGPTQPMPLVEGLVHHNSVGTQEVRYSRGWLGGKSRFVPPGDDRRLWIYEYRNGVEKGWNAFYAFDADFEFLEGDFGVMSHYTSTAEASFQTRAVLVVRFLRGEGEDGGVRVKGKVMMAGPVVKRNLGGKTEVIKVCETEAERVDALREWFGIVLTEEEAGSIRGRVSELRGEE</sequence>
<evidence type="ECO:0000256" key="1">
    <source>
        <dbReference type="ARBA" id="ARBA00006547"/>
    </source>
</evidence>
<dbReference type="Proteomes" id="UP001172155">
    <property type="component" value="Unassembled WGS sequence"/>
</dbReference>
<dbReference type="EMBL" id="JAUKUD010000001">
    <property type="protein sequence ID" value="KAK0755021.1"/>
    <property type="molecule type" value="Genomic_DNA"/>
</dbReference>
<proteinExistence type="inferred from homology"/>
<accession>A0AA40FC63</accession>
<dbReference type="GO" id="GO:0016407">
    <property type="term" value="F:acetyltransferase activity"/>
    <property type="evidence" value="ECO:0007669"/>
    <property type="project" value="InterPro"/>
</dbReference>
<name>A0AA40FC63_9PEZI</name>
<gene>
    <name evidence="2" type="ORF">B0T18DRAFT_425312</name>
</gene>
<dbReference type="Pfam" id="PF00797">
    <property type="entry name" value="Acetyltransf_2"/>
    <property type="match status" value="1"/>
</dbReference>
<dbReference type="InterPro" id="IPR053710">
    <property type="entry name" value="Arylamine_NAT_domain_sf"/>
</dbReference>
<reference evidence="2" key="1">
    <citation type="submission" date="2023-06" db="EMBL/GenBank/DDBJ databases">
        <title>Genome-scale phylogeny and comparative genomics of the fungal order Sordariales.</title>
        <authorList>
            <consortium name="Lawrence Berkeley National Laboratory"/>
            <person name="Hensen N."/>
            <person name="Bonometti L."/>
            <person name="Westerberg I."/>
            <person name="Brannstrom I.O."/>
            <person name="Guillou S."/>
            <person name="Cros-Aarteil S."/>
            <person name="Calhoun S."/>
            <person name="Haridas S."/>
            <person name="Kuo A."/>
            <person name="Mondo S."/>
            <person name="Pangilinan J."/>
            <person name="Riley R."/>
            <person name="LaButti K."/>
            <person name="Andreopoulos B."/>
            <person name="Lipzen A."/>
            <person name="Chen C."/>
            <person name="Yanf M."/>
            <person name="Daum C."/>
            <person name="Ng V."/>
            <person name="Clum A."/>
            <person name="Steindorff A."/>
            <person name="Ohm R."/>
            <person name="Martin F."/>
            <person name="Silar P."/>
            <person name="Natvig D."/>
            <person name="Lalanne C."/>
            <person name="Gautier V."/>
            <person name="Ament-velasquez S.L."/>
            <person name="Kruys A."/>
            <person name="Hutchinson M.I."/>
            <person name="Powell A.J."/>
            <person name="Barry K."/>
            <person name="Miller A.N."/>
            <person name="Grigoriev I.V."/>
            <person name="Debuchy R."/>
            <person name="Gladieux P."/>
            <person name="Thoren M.H."/>
            <person name="Johannesson H."/>
        </authorList>
    </citation>
    <scope>NUCLEOTIDE SEQUENCE</scope>
    <source>
        <strain evidence="2">SMH3187-1</strain>
    </source>
</reference>